<keyword evidence="6" id="KW-1185">Reference proteome</keyword>
<feature type="region of interest" description="Disordered" evidence="3">
    <location>
        <begin position="254"/>
        <end position="291"/>
    </location>
</feature>
<dbReference type="PANTHER" id="PTHR15503:SF22">
    <property type="entry name" value="TRANSPOSON TY3-I GAG POLYPROTEIN"/>
    <property type="match status" value="1"/>
</dbReference>
<dbReference type="AlphaFoldDB" id="A0A8H5AT51"/>
<organism evidence="5 6">
    <name type="scientific">Ephemerocybe angulata</name>
    <dbReference type="NCBI Taxonomy" id="980116"/>
    <lineage>
        <taxon>Eukaryota</taxon>
        <taxon>Fungi</taxon>
        <taxon>Dikarya</taxon>
        <taxon>Basidiomycota</taxon>
        <taxon>Agaricomycotina</taxon>
        <taxon>Agaricomycetes</taxon>
        <taxon>Agaricomycetidae</taxon>
        <taxon>Agaricales</taxon>
        <taxon>Agaricineae</taxon>
        <taxon>Psathyrellaceae</taxon>
        <taxon>Ephemerocybe</taxon>
    </lineage>
</organism>
<dbReference type="SMART" id="SM00343">
    <property type="entry name" value="ZnF_C2HC"/>
    <property type="match status" value="2"/>
</dbReference>
<keyword evidence="2" id="KW-0863">Zinc-finger</keyword>
<dbReference type="PANTHER" id="PTHR15503">
    <property type="entry name" value="LDOC1 RELATED"/>
    <property type="match status" value="1"/>
</dbReference>
<dbReference type="Gene3D" id="4.10.60.10">
    <property type="entry name" value="Zinc finger, CCHC-type"/>
    <property type="match status" value="1"/>
</dbReference>
<proteinExistence type="predicted"/>
<dbReference type="Pfam" id="PF00098">
    <property type="entry name" value="zf-CCHC"/>
    <property type="match status" value="1"/>
</dbReference>
<evidence type="ECO:0000313" key="5">
    <source>
        <dbReference type="EMBL" id="KAF5309757.1"/>
    </source>
</evidence>
<dbReference type="GO" id="GO:0008270">
    <property type="term" value="F:zinc ion binding"/>
    <property type="evidence" value="ECO:0007669"/>
    <property type="project" value="UniProtKB-KW"/>
</dbReference>
<dbReference type="InterPro" id="IPR032567">
    <property type="entry name" value="RTL1-rel"/>
</dbReference>
<sequence>MAEALQAAMATLASTMTNLGSIVASFATTFDRSTTQLSTAATNLAAASDEQAVLTQRQTQLAEELAKQRATSALKKLKPDPPKEFNGAPERAGGFIAELEMYYDIMEVDDAKQRIIFALSKIKGGTNDMASHWADSQRTFMRNHEPTADEPTYFKNWKQFVVTFNSHFVIQNVSEAAIDKMRTLVQGSSTCEEYTILFQGYSTQSGYNEPAMLAEYKRGLNKALRDKIYGLIPMPTTLDDWAKKACTLDRQFRLSKGERNNEQTTQRRWTPRENNRPTHYATTPARDPNAMDIDRNRSPLICYTCGKPGHRSDSCRQAVPDVSCAYCKAKGHKIADCKSPNKKPFAPFTKDTTAPPQYTRVNDFDLSAMPESEIEALKAKLKDF</sequence>
<evidence type="ECO:0000256" key="1">
    <source>
        <dbReference type="ARBA" id="ARBA00022664"/>
    </source>
</evidence>
<dbReference type="EMBL" id="JAACJK010000231">
    <property type="protein sequence ID" value="KAF5309757.1"/>
    <property type="molecule type" value="Genomic_DNA"/>
</dbReference>
<dbReference type="SUPFAM" id="SSF57756">
    <property type="entry name" value="Retrovirus zinc finger-like domains"/>
    <property type="match status" value="1"/>
</dbReference>
<gene>
    <name evidence="5" type="ORF">D9611_013636</name>
</gene>
<protein>
    <recommendedName>
        <fullName evidence="4">CCHC-type domain-containing protein</fullName>
    </recommendedName>
</protein>
<keyword evidence="1" id="KW-0507">mRNA processing</keyword>
<evidence type="ECO:0000256" key="3">
    <source>
        <dbReference type="SAM" id="MobiDB-lite"/>
    </source>
</evidence>
<evidence type="ECO:0000259" key="4">
    <source>
        <dbReference type="PROSITE" id="PS50158"/>
    </source>
</evidence>
<dbReference type="InterPro" id="IPR036875">
    <property type="entry name" value="Znf_CCHC_sf"/>
</dbReference>
<dbReference type="PROSITE" id="PS50158">
    <property type="entry name" value="ZF_CCHC"/>
    <property type="match status" value="1"/>
</dbReference>
<dbReference type="InterPro" id="IPR001878">
    <property type="entry name" value="Znf_CCHC"/>
</dbReference>
<accession>A0A8H5AT51</accession>
<evidence type="ECO:0000256" key="2">
    <source>
        <dbReference type="PROSITE-ProRule" id="PRU00047"/>
    </source>
</evidence>
<feature type="domain" description="CCHC-type" evidence="4">
    <location>
        <begin position="302"/>
        <end position="317"/>
    </location>
</feature>
<keyword evidence="2" id="KW-0862">Zinc</keyword>
<name>A0A8H5AT51_9AGAR</name>
<dbReference type="Pfam" id="PF03732">
    <property type="entry name" value="Retrotrans_gag"/>
    <property type="match status" value="1"/>
</dbReference>
<dbReference type="Proteomes" id="UP000541558">
    <property type="component" value="Unassembled WGS sequence"/>
</dbReference>
<dbReference type="OrthoDB" id="3026227at2759"/>
<comment type="caution">
    <text evidence="5">The sequence shown here is derived from an EMBL/GenBank/DDBJ whole genome shotgun (WGS) entry which is preliminary data.</text>
</comment>
<dbReference type="InterPro" id="IPR005162">
    <property type="entry name" value="Retrotrans_gag_dom"/>
</dbReference>
<reference evidence="5 6" key="1">
    <citation type="journal article" date="2020" name="ISME J.">
        <title>Uncovering the hidden diversity of litter-decomposition mechanisms in mushroom-forming fungi.</title>
        <authorList>
            <person name="Floudas D."/>
            <person name="Bentzer J."/>
            <person name="Ahren D."/>
            <person name="Johansson T."/>
            <person name="Persson P."/>
            <person name="Tunlid A."/>
        </authorList>
    </citation>
    <scope>NUCLEOTIDE SEQUENCE [LARGE SCALE GENOMIC DNA]</scope>
    <source>
        <strain evidence="5 6">CBS 175.51</strain>
    </source>
</reference>
<dbReference type="GO" id="GO:0003676">
    <property type="term" value="F:nucleic acid binding"/>
    <property type="evidence" value="ECO:0007669"/>
    <property type="project" value="InterPro"/>
</dbReference>
<keyword evidence="2" id="KW-0479">Metal-binding</keyword>
<dbReference type="GO" id="GO:0006397">
    <property type="term" value="P:mRNA processing"/>
    <property type="evidence" value="ECO:0007669"/>
    <property type="project" value="UniProtKB-KW"/>
</dbReference>
<evidence type="ECO:0000313" key="6">
    <source>
        <dbReference type="Proteomes" id="UP000541558"/>
    </source>
</evidence>